<evidence type="ECO:0000313" key="1">
    <source>
        <dbReference type="EnsemblMetazoa" id="Aqu2.1.09469_001"/>
    </source>
</evidence>
<dbReference type="AlphaFoldDB" id="A0A1X7T4N9"/>
<protein>
    <submittedName>
        <fullName evidence="1">Uncharacterized protein</fullName>
    </submittedName>
</protein>
<sequence>MSATEAQSIAAMTVQALDLVVNCIESRFDQPGYRIYKQLETLISYAASGNNYPSILSKILEKYEYDFEVRFDSQLQLFAVNFKSTSK</sequence>
<name>A0A1X7T4N9_AMPQE</name>
<accession>A0A1X7T4N9</accession>
<dbReference type="InParanoid" id="A0A1X7T4N9"/>
<reference evidence="1" key="1">
    <citation type="submission" date="2017-05" db="UniProtKB">
        <authorList>
            <consortium name="EnsemblMetazoa"/>
        </authorList>
    </citation>
    <scope>IDENTIFICATION</scope>
</reference>
<organism evidence="1">
    <name type="scientific">Amphimedon queenslandica</name>
    <name type="common">Sponge</name>
    <dbReference type="NCBI Taxonomy" id="400682"/>
    <lineage>
        <taxon>Eukaryota</taxon>
        <taxon>Metazoa</taxon>
        <taxon>Porifera</taxon>
        <taxon>Demospongiae</taxon>
        <taxon>Heteroscleromorpha</taxon>
        <taxon>Haplosclerida</taxon>
        <taxon>Niphatidae</taxon>
        <taxon>Amphimedon</taxon>
    </lineage>
</organism>
<proteinExistence type="predicted"/>
<dbReference type="EnsemblMetazoa" id="Aqu2.1.09469_001">
    <property type="protein sequence ID" value="Aqu2.1.09469_001"/>
    <property type="gene ID" value="Aqu2.1.09469"/>
</dbReference>